<reference evidence="5" key="1">
    <citation type="journal article" date="2020" name="mSystems">
        <title>Genome- and Community-Level Interaction Insights into Carbon Utilization and Element Cycling Functions of Hydrothermarchaeota in Hydrothermal Sediment.</title>
        <authorList>
            <person name="Zhou Z."/>
            <person name="Liu Y."/>
            <person name="Xu W."/>
            <person name="Pan J."/>
            <person name="Luo Z.H."/>
            <person name="Li M."/>
        </authorList>
    </citation>
    <scope>NUCLEOTIDE SEQUENCE [LARGE SCALE GENOMIC DNA]</scope>
    <source>
        <strain evidence="5">HyVt-458</strain>
    </source>
</reference>
<comment type="similarity">
    <text evidence="1 3">Belongs to the short-chain dehydrogenases/reductases (SDR) family.</text>
</comment>
<dbReference type="PANTHER" id="PTHR42901">
    <property type="entry name" value="ALCOHOL DEHYDROGENASE"/>
    <property type="match status" value="1"/>
</dbReference>
<dbReference type="SUPFAM" id="SSF51735">
    <property type="entry name" value="NAD(P)-binding Rossmann-fold domains"/>
    <property type="match status" value="1"/>
</dbReference>
<dbReference type="SMART" id="SM00822">
    <property type="entry name" value="PKS_KR"/>
    <property type="match status" value="1"/>
</dbReference>
<dbReference type="InterPro" id="IPR057326">
    <property type="entry name" value="KR_dom"/>
</dbReference>
<sequence length="257" mass="27965">MENHICNRTVLITGASSGFGRQLTLDLLDYEVDLILVARSMNRLETLREELSSRTDRLVEIHALDVRDRQAVESALSDILSRHTVHILVNNAGLALGLDPVDQGNPDHWDIMIDTNLKGLLYVSKPVIAQMRTLDSAHVVNIGSMAGRMPYPGGNAYCASKAAVHALGEAMNADLLGTSVKVSTIAPGAADTNFSPTRFEGDTEKARAVYEGFTPLNAGDISHAILCVLNTPPHVNIQHLDIMPTAQRNPYLLHRNS</sequence>
<dbReference type="InterPro" id="IPR036291">
    <property type="entry name" value="NAD(P)-bd_dom_sf"/>
</dbReference>
<dbReference type="GO" id="GO:0016616">
    <property type="term" value="F:oxidoreductase activity, acting on the CH-OH group of donors, NAD or NADP as acceptor"/>
    <property type="evidence" value="ECO:0007669"/>
    <property type="project" value="UniProtKB-ARBA"/>
</dbReference>
<feature type="domain" description="Ketoreductase" evidence="4">
    <location>
        <begin position="8"/>
        <end position="188"/>
    </location>
</feature>
<evidence type="ECO:0000313" key="5">
    <source>
        <dbReference type="EMBL" id="HEC06630.1"/>
    </source>
</evidence>
<dbReference type="Gene3D" id="3.40.50.720">
    <property type="entry name" value="NAD(P)-binding Rossmann-like Domain"/>
    <property type="match status" value="1"/>
</dbReference>
<dbReference type="PANTHER" id="PTHR42901:SF1">
    <property type="entry name" value="ALCOHOL DEHYDROGENASE"/>
    <property type="match status" value="1"/>
</dbReference>
<evidence type="ECO:0000259" key="4">
    <source>
        <dbReference type="SMART" id="SM00822"/>
    </source>
</evidence>
<proteinExistence type="inferred from homology"/>
<evidence type="ECO:0000256" key="1">
    <source>
        <dbReference type="ARBA" id="ARBA00006484"/>
    </source>
</evidence>
<dbReference type="AlphaFoldDB" id="A0A831RWS2"/>
<accession>A0A831RWS2</accession>
<evidence type="ECO:0000256" key="3">
    <source>
        <dbReference type="RuleBase" id="RU000363"/>
    </source>
</evidence>
<dbReference type="Proteomes" id="UP000886339">
    <property type="component" value="Unassembled WGS sequence"/>
</dbReference>
<organism evidence="5">
    <name type="scientific">Thiolapillus brandeum</name>
    <dbReference type="NCBI Taxonomy" id="1076588"/>
    <lineage>
        <taxon>Bacteria</taxon>
        <taxon>Pseudomonadati</taxon>
        <taxon>Pseudomonadota</taxon>
        <taxon>Gammaproteobacteria</taxon>
        <taxon>Chromatiales</taxon>
        <taxon>Sedimenticolaceae</taxon>
        <taxon>Thiolapillus</taxon>
    </lineage>
</organism>
<evidence type="ECO:0000256" key="2">
    <source>
        <dbReference type="ARBA" id="ARBA00023002"/>
    </source>
</evidence>
<name>A0A831RWS2_9GAMM</name>
<dbReference type="PRINTS" id="PR00080">
    <property type="entry name" value="SDRFAMILY"/>
</dbReference>
<dbReference type="PRINTS" id="PR00081">
    <property type="entry name" value="GDHRDH"/>
</dbReference>
<protein>
    <submittedName>
        <fullName evidence="5">SDR family NAD(P)-dependent oxidoreductase</fullName>
    </submittedName>
</protein>
<dbReference type="Pfam" id="PF00106">
    <property type="entry name" value="adh_short"/>
    <property type="match status" value="1"/>
</dbReference>
<gene>
    <name evidence="5" type="ORF">ENJ12_07250</name>
</gene>
<dbReference type="EMBL" id="DRLF01000254">
    <property type="protein sequence ID" value="HEC06630.1"/>
    <property type="molecule type" value="Genomic_DNA"/>
</dbReference>
<keyword evidence="2" id="KW-0560">Oxidoreductase</keyword>
<comment type="caution">
    <text evidence="5">The sequence shown here is derived from an EMBL/GenBank/DDBJ whole genome shotgun (WGS) entry which is preliminary data.</text>
</comment>
<dbReference type="FunFam" id="3.40.50.720:FF:000047">
    <property type="entry name" value="NADP-dependent L-serine/L-allo-threonine dehydrogenase"/>
    <property type="match status" value="1"/>
</dbReference>
<dbReference type="InterPro" id="IPR002347">
    <property type="entry name" value="SDR_fam"/>
</dbReference>